<protein>
    <submittedName>
        <fullName evidence="2">Jacalin-like lectin domain protein</fullName>
    </submittedName>
</protein>
<gene>
    <name evidence="2" type="ORF">RSOL_079170</name>
</gene>
<dbReference type="Pfam" id="PF22693">
    <property type="entry name" value="MACPF_1"/>
    <property type="match status" value="1"/>
</dbReference>
<dbReference type="InterPro" id="IPR001229">
    <property type="entry name" value="Jacalin-like_lectin_dom"/>
</dbReference>
<dbReference type="InterPro" id="IPR036404">
    <property type="entry name" value="Jacalin-like_lectin_dom_sf"/>
</dbReference>
<dbReference type="PROSITE" id="PS51752">
    <property type="entry name" value="JACALIN_LECTIN"/>
    <property type="match status" value="1"/>
</dbReference>
<reference evidence="3" key="1">
    <citation type="journal article" date="2014" name="Genome Announc.">
        <title>Draft genome sequence of the plant-pathogenic soil fungus Rhizoctonia solani anastomosis group 3 strain Rhs1AP.</title>
        <authorList>
            <person name="Cubeta M.A."/>
            <person name="Thomas E."/>
            <person name="Dean R.A."/>
            <person name="Jabaji S."/>
            <person name="Neate S.M."/>
            <person name="Tavantzis S."/>
            <person name="Toda T."/>
            <person name="Vilgalys R."/>
            <person name="Bharathan N."/>
            <person name="Fedorova-Abrams N."/>
            <person name="Pakala S.B."/>
            <person name="Pakala S.M."/>
            <person name="Zafar N."/>
            <person name="Joardar V."/>
            <person name="Losada L."/>
            <person name="Nierman W.C."/>
        </authorList>
    </citation>
    <scope>NUCLEOTIDE SEQUENCE [LARGE SCALE GENOMIC DNA]</scope>
    <source>
        <strain evidence="3">AG-3</strain>
    </source>
</reference>
<dbReference type="OrthoDB" id="3156891at2759"/>
<dbReference type="Proteomes" id="UP000030108">
    <property type="component" value="Unassembled WGS sequence"/>
</dbReference>
<dbReference type="PANTHER" id="PTHR46506">
    <property type="entry name" value="OS05G0143600 PROTEIN"/>
    <property type="match status" value="1"/>
</dbReference>
<sequence>MSFDPNAPVDNVVSLPECTNNQGESLNDSILQKAGWLHGYRMDDICGPRVSARQVALYVDGATAFVQDTNELSTETIVTSTKRETNYVHHGWSMGAIATVSPWTLSRIAARNHPNAEGTWYTKLTKAKRLKVEVMLEDLVPVPEFKAAIENALEQPTTYEKFQAIYRALDRWGDVVPLEIEIGSSLAMTDTEIDHLQFPETGERNFNSAAGLSTIKTADITVVGDSFGWNDGKCTTEGVMQDPQWHTIKTKKTAPTINLLARELQTQLSELYARRLSYVPYDRMGPLRYCHKTYDDNQHSMKTISSVMIRFSDFIELLTATYFDGTMSSKHGGGGHVGTEHKFILARDEHIAEMLIWRHEGWVRGFQFITSMGRCSPQYGTHDGLPTIARSKGGVLAGFLIHTSKHSQHGEMYSDVQGVWRHDFIPRVLKEDDVYSDYFGDSNGHAFNDRVLIGNSNSIRVTSVEIRSGDCIDSIQFTYVDVIDGREFKSVTPRHGGTGGSSHQFVLEDGEHIVTISGWHGEQRITQLCFGTNRGRTSEVYGAGKGQSFSSLAPRDKDGNYFRLQYICGKDNDSSLTGVMFVWTPC</sequence>
<dbReference type="Pfam" id="PF01419">
    <property type="entry name" value="Jacalin"/>
    <property type="match status" value="2"/>
</dbReference>
<comment type="caution">
    <text evidence="2">The sequence shown here is derived from an EMBL/GenBank/DDBJ whole genome shotgun (WGS) entry which is preliminary data.</text>
</comment>
<dbReference type="Gene3D" id="2.100.10.30">
    <property type="entry name" value="Jacalin-like lectin domain"/>
    <property type="match status" value="2"/>
</dbReference>
<proteinExistence type="predicted"/>
<evidence type="ECO:0000313" key="3">
    <source>
        <dbReference type="Proteomes" id="UP000030108"/>
    </source>
</evidence>
<organism evidence="2 3">
    <name type="scientific">Rhizoctonia solani AG-3 Rhs1AP</name>
    <dbReference type="NCBI Taxonomy" id="1086054"/>
    <lineage>
        <taxon>Eukaryota</taxon>
        <taxon>Fungi</taxon>
        <taxon>Dikarya</taxon>
        <taxon>Basidiomycota</taxon>
        <taxon>Agaricomycotina</taxon>
        <taxon>Agaricomycetes</taxon>
        <taxon>Cantharellales</taxon>
        <taxon>Ceratobasidiaceae</taxon>
        <taxon>Rhizoctonia</taxon>
    </lineage>
</organism>
<dbReference type="InterPro" id="IPR054586">
    <property type="entry name" value="MACPF_1_fungal"/>
</dbReference>
<keyword evidence="2" id="KW-0430">Lectin</keyword>
<evidence type="ECO:0000259" key="1">
    <source>
        <dbReference type="PROSITE" id="PS51752"/>
    </source>
</evidence>
<dbReference type="GO" id="GO:0030246">
    <property type="term" value="F:carbohydrate binding"/>
    <property type="evidence" value="ECO:0007669"/>
    <property type="project" value="UniProtKB-KW"/>
</dbReference>
<dbReference type="SUPFAM" id="SSF51101">
    <property type="entry name" value="Mannose-binding lectins"/>
    <property type="match status" value="2"/>
</dbReference>
<dbReference type="EMBL" id="JATN01000322">
    <property type="protein sequence ID" value="EUC54957.1"/>
    <property type="molecule type" value="Genomic_DNA"/>
</dbReference>
<accession>X8IZ52</accession>
<dbReference type="SMART" id="SM00915">
    <property type="entry name" value="Jacalin"/>
    <property type="match status" value="1"/>
</dbReference>
<evidence type="ECO:0000313" key="2">
    <source>
        <dbReference type="EMBL" id="EUC54957.1"/>
    </source>
</evidence>
<feature type="domain" description="Jacalin-type lectin" evidence="1">
    <location>
        <begin position="433"/>
        <end position="585"/>
    </location>
</feature>
<name>X8IZ52_9AGAM</name>
<dbReference type="AlphaFoldDB" id="X8IZ52"/>